<proteinExistence type="predicted"/>
<evidence type="ECO:0000256" key="1">
    <source>
        <dbReference type="SAM" id="MobiDB-lite"/>
    </source>
</evidence>
<keyword evidence="3" id="KW-1185">Reference proteome</keyword>
<accession>A0A176WC81</accession>
<comment type="caution">
    <text evidence="2">The sequence shown here is derived from an EMBL/GenBank/DDBJ whole genome shotgun (WGS) entry which is preliminary data.</text>
</comment>
<name>A0A176WC81_MARPO</name>
<organism evidence="2 3">
    <name type="scientific">Marchantia polymorpha subsp. ruderalis</name>
    <dbReference type="NCBI Taxonomy" id="1480154"/>
    <lineage>
        <taxon>Eukaryota</taxon>
        <taxon>Viridiplantae</taxon>
        <taxon>Streptophyta</taxon>
        <taxon>Embryophyta</taxon>
        <taxon>Marchantiophyta</taxon>
        <taxon>Marchantiopsida</taxon>
        <taxon>Marchantiidae</taxon>
        <taxon>Marchantiales</taxon>
        <taxon>Marchantiaceae</taxon>
        <taxon>Marchantia</taxon>
    </lineage>
</organism>
<feature type="compositionally biased region" description="Basic and acidic residues" evidence="1">
    <location>
        <begin position="1"/>
        <end position="20"/>
    </location>
</feature>
<dbReference type="Proteomes" id="UP000077202">
    <property type="component" value="Unassembled WGS sequence"/>
</dbReference>
<protein>
    <submittedName>
        <fullName evidence="2">Uncharacterized protein</fullName>
    </submittedName>
</protein>
<feature type="region of interest" description="Disordered" evidence="1">
    <location>
        <begin position="241"/>
        <end position="348"/>
    </location>
</feature>
<evidence type="ECO:0000313" key="3">
    <source>
        <dbReference type="Proteomes" id="UP000077202"/>
    </source>
</evidence>
<feature type="region of interest" description="Disordered" evidence="1">
    <location>
        <begin position="194"/>
        <end position="224"/>
    </location>
</feature>
<evidence type="ECO:0000313" key="2">
    <source>
        <dbReference type="EMBL" id="OAE29845.1"/>
    </source>
</evidence>
<dbReference type="EMBL" id="LVLJ01001405">
    <property type="protein sequence ID" value="OAE29845.1"/>
    <property type="molecule type" value="Genomic_DNA"/>
</dbReference>
<reference evidence="2" key="1">
    <citation type="submission" date="2016-03" db="EMBL/GenBank/DDBJ databases">
        <title>Mechanisms controlling the formation of the plant cell surface in tip-growing cells are functionally conserved among land plants.</title>
        <authorList>
            <person name="Honkanen S."/>
            <person name="Jones V.A."/>
            <person name="Morieri G."/>
            <person name="Champion C."/>
            <person name="Hetherington A.J."/>
            <person name="Kelly S."/>
            <person name="Saint-Marcoux D."/>
            <person name="Proust H."/>
            <person name="Prescott H."/>
            <person name="Dolan L."/>
        </authorList>
    </citation>
    <scope>NUCLEOTIDE SEQUENCE [LARGE SCALE GENOMIC DNA]</scope>
    <source>
        <tissue evidence="2">Whole gametophyte</tissue>
    </source>
</reference>
<sequence length="348" mass="38441">MLLRWKDAPSAEEEKKKKTAEASAFGGMELGVPGDGPGVAAREGPASARLSTAPGEMARIRQIGRFFSFGALLKNCKSSKNGYRTYDYVDRKRRNVAIALFQILQPHMTTYMTSWQMGFVELALAGTPIHWARILWRATRQHAGEEKGGSINHLFPFLINFYRLMGCLTAEKRIQFPMLSRANRLVRDVEVDMDPDEVPASTSPARLRAEEEPRGAWAHGKRKWDGEAELSQRELLAVPVRRRANNEPARPKQKARKLILPTDNSADTGRAAVARNSPSLEEDVSAEVLGRSTNLPAPKARVPSEEARRPSGHKGRHAATAGMPAMERCLPSEQVPFDDLPSGQGPSA</sequence>
<feature type="region of interest" description="Disordered" evidence="1">
    <location>
        <begin position="1"/>
        <end position="22"/>
    </location>
</feature>
<gene>
    <name evidence="2" type="ORF">AXG93_339s1030</name>
</gene>
<dbReference type="AlphaFoldDB" id="A0A176WC81"/>